<feature type="domain" description="PASTA" evidence="13">
    <location>
        <begin position="426"/>
        <end position="493"/>
    </location>
</feature>
<dbReference type="PROSITE" id="PS00108">
    <property type="entry name" value="PROTEIN_KINASE_ST"/>
    <property type="match status" value="1"/>
</dbReference>
<feature type="domain" description="PASTA" evidence="13">
    <location>
        <begin position="494"/>
        <end position="561"/>
    </location>
</feature>
<dbReference type="Gene3D" id="1.10.510.10">
    <property type="entry name" value="Transferase(Phosphotransferase) domain 1"/>
    <property type="match status" value="1"/>
</dbReference>
<dbReference type="Pfam" id="PF03793">
    <property type="entry name" value="PASTA"/>
    <property type="match status" value="3"/>
</dbReference>
<feature type="domain" description="PASTA" evidence="13">
    <location>
        <begin position="359"/>
        <end position="425"/>
    </location>
</feature>
<evidence type="ECO:0000256" key="11">
    <source>
        <dbReference type="SAM" id="Phobius"/>
    </source>
</evidence>
<reference evidence="14" key="1">
    <citation type="submission" date="2020-10" db="EMBL/GenBank/DDBJ databases">
        <authorList>
            <person name="Gilroy R."/>
        </authorList>
    </citation>
    <scope>NUCLEOTIDE SEQUENCE</scope>
    <source>
        <strain evidence="14">ChiBcec15-4380</strain>
    </source>
</reference>
<evidence type="ECO:0000259" key="13">
    <source>
        <dbReference type="PROSITE" id="PS51178"/>
    </source>
</evidence>
<dbReference type="CDD" id="cd06577">
    <property type="entry name" value="PASTA_pknB"/>
    <property type="match status" value="3"/>
</dbReference>
<dbReference type="EC" id="2.7.11.1" evidence="1"/>
<dbReference type="PANTHER" id="PTHR43289">
    <property type="entry name" value="MITOGEN-ACTIVATED PROTEIN KINASE KINASE KINASE 20-RELATED"/>
    <property type="match status" value="1"/>
</dbReference>
<dbReference type="SUPFAM" id="SSF56112">
    <property type="entry name" value="Protein kinase-like (PK-like)"/>
    <property type="match status" value="1"/>
</dbReference>
<dbReference type="PROSITE" id="PS50011">
    <property type="entry name" value="PROTEIN_KINASE_DOM"/>
    <property type="match status" value="1"/>
</dbReference>
<feature type="compositionally biased region" description="Basic and acidic residues" evidence="10">
    <location>
        <begin position="300"/>
        <end position="313"/>
    </location>
</feature>
<keyword evidence="11" id="KW-1133">Transmembrane helix</keyword>
<comment type="catalytic activity">
    <reaction evidence="7">
        <text>L-threonyl-[protein] + ATP = O-phospho-L-threonyl-[protein] + ADP + H(+)</text>
        <dbReference type="Rhea" id="RHEA:46608"/>
        <dbReference type="Rhea" id="RHEA-COMP:11060"/>
        <dbReference type="Rhea" id="RHEA-COMP:11605"/>
        <dbReference type="ChEBI" id="CHEBI:15378"/>
        <dbReference type="ChEBI" id="CHEBI:30013"/>
        <dbReference type="ChEBI" id="CHEBI:30616"/>
        <dbReference type="ChEBI" id="CHEBI:61977"/>
        <dbReference type="ChEBI" id="CHEBI:456216"/>
        <dbReference type="EC" id="2.7.11.1"/>
    </reaction>
</comment>
<feature type="binding site" evidence="9">
    <location>
        <position position="42"/>
    </location>
    <ligand>
        <name>ATP</name>
        <dbReference type="ChEBI" id="CHEBI:30616"/>
    </ligand>
</feature>
<dbReference type="SMART" id="SM00740">
    <property type="entry name" value="PASTA"/>
    <property type="match status" value="3"/>
</dbReference>
<protein>
    <recommendedName>
        <fullName evidence="1">non-specific serine/threonine protein kinase</fullName>
        <ecNumber evidence="1">2.7.11.1</ecNumber>
    </recommendedName>
</protein>
<dbReference type="Gene3D" id="3.30.10.20">
    <property type="match status" value="3"/>
</dbReference>
<keyword evidence="3" id="KW-0808">Transferase</keyword>
<dbReference type="GO" id="GO:0005524">
    <property type="term" value="F:ATP binding"/>
    <property type="evidence" value="ECO:0007669"/>
    <property type="project" value="UniProtKB-UniRule"/>
</dbReference>
<feature type="region of interest" description="Disordered" evidence="10">
    <location>
        <begin position="554"/>
        <end position="588"/>
    </location>
</feature>
<feature type="region of interest" description="Disordered" evidence="10">
    <location>
        <begin position="279"/>
        <end position="322"/>
    </location>
</feature>
<sequence length="668" mass="74498">MENYIGRLLDHRYEILEVIGTGGMAVVYKARCHRLNRLVAIKILKDELSEDAEFRRRFHAESQAVAMLSHPNIVNVYDVSHSDNVDYIVMELIDGITLKQYMEQKGVLNWREALHFSTQIAKALEHAHSRGIIHRDIKPHNIMVLKDGSVKVADFGIARVSSAQSTLTREALGSVHYISPEQAKGGRIDYRSDLYSLGVVMYEMLTGHPPYDGETPVSVAIQHINAKAIPPRVLNPQIPEGLEQITMHAMAADLEDRYESATQMLQDLDEFRKNPAITFRFDGEPEAPRPQERAGQPRSAAERAVRGKSDTSRRHPVQPQKKRRGNAVALITGFIVIALALAGIGFFLYSFFFADFLTSTDDVPVPNLVGLYAEDIQQSDYPNFQIRVEDWVPDDTVEQGRVISQTPVADRLVKSGTTISLTVSSGPSTDTMRDLLNDTLENAQTILDNLALDLQVKVEYESSDLGEGTVIRTDPVKGTALTAGQTVTLYVSSGPAVKLVPVPELVGLTEEQAIEKLESRNLKYEITRLDREEALGTVVFQSIKQGEEVKEGTTVNLQVSNGPEKDPLDPDADEEDDENTEGNEPPQMLQDRLIYIKLPSGLTEELEITVKMDDVTIDSWTLDPETLNDQNETSIMLSGVGIHRIDVYIDGLLYYTMDYDFDTGEELS</sequence>
<dbReference type="Proteomes" id="UP000824239">
    <property type="component" value="Unassembled WGS sequence"/>
</dbReference>
<dbReference type="FunFam" id="3.30.200.20:FF:000035">
    <property type="entry name" value="Serine/threonine protein kinase Stk1"/>
    <property type="match status" value="1"/>
</dbReference>
<evidence type="ECO:0000256" key="2">
    <source>
        <dbReference type="ARBA" id="ARBA00022527"/>
    </source>
</evidence>
<reference evidence="14" key="2">
    <citation type="journal article" date="2021" name="PeerJ">
        <title>Extensive microbial diversity within the chicken gut microbiome revealed by metagenomics and culture.</title>
        <authorList>
            <person name="Gilroy R."/>
            <person name="Ravi A."/>
            <person name="Getino M."/>
            <person name="Pursley I."/>
            <person name="Horton D.L."/>
            <person name="Alikhan N.F."/>
            <person name="Baker D."/>
            <person name="Gharbi K."/>
            <person name="Hall N."/>
            <person name="Watson M."/>
            <person name="Adriaenssens E.M."/>
            <person name="Foster-Nyarko E."/>
            <person name="Jarju S."/>
            <person name="Secka A."/>
            <person name="Antonio M."/>
            <person name="Oren A."/>
            <person name="Chaudhuri R.R."/>
            <person name="La Ragione R."/>
            <person name="Hildebrand F."/>
            <person name="Pallen M.J."/>
        </authorList>
    </citation>
    <scope>NUCLEOTIDE SEQUENCE</scope>
    <source>
        <strain evidence="14">ChiBcec15-4380</strain>
    </source>
</reference>
<evidence type="ECO:0000256" key="7">
    <source>
        <dbReference type="ARBA" id="ARBA00047899"/>
    </source>
</evidence>
<dbReference type="CDD" id="cd14014">
    <property type="entry name" value="STKc_PknB_like"/>
    <property type="match status" value="1"/>
</dbReference>
<evidence type="ECO:0000256" key="5">
    <source>
        <dbReference type="ARBA" id="ARBA00022777"/>
    </source>
</evidence>
<dbReference type="InterPro" id="IPR008271">
    <property type="entry name" value="Ser/Thr_kinase_AS"/>
</dbReference>
<evidence type="ECO:0000256" key="9">
    <source>
        <dbReference type="PROSITE-ProRule" id="PRU10141"/>
    </source>
</evidence>
<feature type="compositionally biased region" description="Acidic residues" evidence="10">
    <location>
        <begin position="569"/>
        <end position="581"/>
    </location>
</feature>
<evidence type="ECO:0000256" key="1">
    <source>
        <dbReference type="ARBA" id="ARBA00012513"/>
    </source>
</evidence>
<evidence type="ECO:0000259" key="12">
    <source>
        <dbReference type="PROSITE" id="PS50011"/>
    </source>
</evidence>
<dbReference type="PROSITE" id="PS00107">
    <property type="entry name" value="PROTEIN_KINASE_ATP"/>
    <property type="match status" value="1"/>
</dbReference>
<dbReference type="NCBIfam" id="NF033483">
    <property type="entry name" value="PknB_PASTA_kin"/>
    <property type="match status" value="1"/>
</dbReference>
<proteinExistence type="predicted"/>
<evidence type="ECO:0000256" key="4">
    <source>
        <dbReference type="ARBA" id="ARBA00022741"/>
    </source>
</evidence>
<evidence type="ECO:0000313" key="14">
    <source>
        <dbReference type="EMBL" id="HIR50670.1"/>
    </source>
</evidence>
<dbReference type="SUPFAM" id="SSF54184">
    <property type="entry name" value="Penicillin-binding protein 2x (pbp-2x), c-terminal domain"/>
    <property type="match status" value="1"/>
</dbReference>
<dbReference type="FunFam" id="1.10.510.10:FF:000021">
    <property type="entry name" value="Serine/threonine protein kinase"/>
    <property type="match status" value="1"/>
</dbReference>
<name>A0A9D1DHD6_9FIRM</name>
<dbReference type="InterPro" id="IPR005543">
    <property type="entry name" value="PASTA_dom"/>
</dbReference>
<comment type="catalytic activity">
    <reaction evidence="8">
        <text>L-seryl-[protein] + ATP = O-phospho-L-seryl-[protein] + ADP + H(+)</text>
        <dbReference type="Rhea" id="RHEA:17989"/>
        <dbReference type="Rhea" id="RHEA-COMP:9863"/>
        <dbReference type="Rhea" id="RHEA-COMP:11604"/>
        <dbReference type="ChEBI" id="CHEBI:15378"/>
        <dbReference type="ChEBI" id="CHEBI:29999"/>
        <dbReference type="ChEBI" id="CHEBI:30616"/>
        <dbReference type="ChEBI" id="CHEBI:83421"/>
        <dbReference type="ChEBI" id="CHEBI:456216"/>
        <dbReference type="EC" id="2.7.11.1"/>
    </reaction>
</comment>
<accession>A0A9D1DHD6</accession>
<evidence type="ECO:0000256" key="10">
    <source>
        <dbReference type="SAM" id="MobiDB-lite"/>
    </source>
</evidence>
<keyword evidence="6 9" id="KW-0067">ATP-binding</keyword>
<keyword evidence="11" id="KW-0812">Transmembrane</keyword>
<dbReference type="InterPro" id="IPR017441">
    <property type="entry name" value="Protein_kinase_ATP_BS"/>
</dbReference>
<comment type="caution">
    <text evidence="14">The sequence shown here is derived from an EMBL/GenBank/DDBJ whole genome shotgun (WGS) entry which is preliminary data.</text>
</comment>
<evidence type="ECO:0000313" key="15">
    <source>
        <dbReference type="Proteomes" id="UP000824239"/>
    </source>
</evidence>
<dbReference type="PANTHER" id="PTHR43289:SF34">
    <property type="entry name" value="SERINE_THREONINE-PROTEIN KINASE YBDM-RELATED"/>
    <property type="match status" value="1"/>
</dbReference>
<dbReference type="SMART" id="SM00220">
    <property type="entry name" value="S_TKc"/>
    <property type="match status" value="1"/>
</dbReference>
<dbReference type="InterPro" id="IPR000719">
    <property type="entry name" value="Prot_kinase_dom"/>
</dbReference>
<keyword evidence="11" id="KW-0472">Membrane</keyword>
<dbReference type="EMBL" id="DVHE01000043">
    <property type="protein sequence ID" value="HIR50670.1"/>
    <property type="molecule type" value="Genomic_DNA"/>
</dbReference>
<keyword evidence="2" id="KW-0723">Serine/threonine-protein kinase</keyword>
<dbReference type="GO" id="GO:0004674">
    <property type="term" value="F:protein serine/threonine kinase activity"/>
    <property type="evidence" value="ECO:0007669"/>
    <property type="project" value="UniProtKB-KW"/>
</dbReference>
<dbReference type="AlphaFoldDB" id="A0A9D1DHD6"/>
<dbReference type="PROSITE" id="PS51178">
    <property type="entry name" value="PASTA"/>
    <property type="match status" value="3"/>
</dbReference>
<dbReference type="Gene3D" id="3.30.200.20">
    <property type="entry name" value="Phosphorylase Kinase, domain 1"/>
    <property type="match status" value="1"/>
</dbReference>
<keyword evidence="5 14" id="KW-0418">Kinase</keyword>
<keyword evidence="4 9" id="KW-0547">Nucleotide-binding</keyword>
<gene>
    <name evidence="14" type="primary">pknB</name>
    <name evidence="14" type="ORF">IAA53_05210</name>
</gene>
<feature type="compositionally biased region" description="Basic and acidic residues" evidence="10">
    <location>
        <begin position="281"/>
        <end position="292"/>
    </location>
</feature>
<dbReference type="InterPro" id="IPR011009">
    <property type="entry name" value="Kinase-like_dom_sf"/>
</dbReference>
<feature type="domain" description="Protein kinase" evidence="12">
    <location>
        <begin position="13"/>
        <end position="272"/>
    </location>
</feature>
<dbReference type="Pfam" id="PF00069">
    <property type="entry name" value="Pkinase"/>
    <property type="match status" value="1"/>
</dbReference>
<evidence type="ECO:0000256" key="8">
    <source>
        <dbReference type="ARBA" id="ARBA00048679"/>
    </source>
</evidence>
<organism evidence="14 15">
    <name type="scientific">Candidatus Avoscillospira avicola</name>
    <dbReference type="NCBI Taxonomy" id="2840706"/>
    <lineage>
        <taxon>Bacteria</taxon>
        <taxon>Bacillati</taxon>
        <taxon>Bacillota</taxon>
        <taxon>Clostridia</taxon>
        <taxon>Eubacteriales</taxon>
        <taxon>Oscillospiraceae</taxon>
        <taxon>Oscillospiraceae incertae sedis</taxon>
        <taxon>Candidatus Avoscillospira</taxon>
    </lineage>
</organism>
<evidence type="ECO:0000256" key="3">
    <source>
        <dbReference type="ARBA" id="ARBA00022679"/>
    </source>
</evidence>
<feature type="transmembrane region" description="Helical" evidence="11">
    <location>
        <begin position="327"/>
        <end position="352"/>
    </location>
</feature>
<evidence type="ECO:0000256" key="6">
    <source>
        <dbReference type="ARBA" id="ARBA00022840"/>
    </source>
</evidence>